<proteinExistence type="predicted"/>
<name>A0ABP9PYK0_9PSEU</name>
<organism evidence="1 2">
    <name type="scientific">Pseudonocardia eucalypti</name>
    <dbReference type="NCBI Taxonomy" id="648755"/>
    <lineage>
        <taxon>Bacteria</taxon>
        <taxon>Bacillati</taxon>
        <taxon>Actinomycetota</taxon>
        <taxon>Actinomycetes</taxon>
        <taxon>Pseudonocardiales</taxon>
        <taxon>Pseudonocardiaceae</taxon>
        <taxon>Pseudonocardia</taxon>
    </lineage>
</organism>
<sequence length="201" mass="23445">MKRGSMSTFEEIESWFLDEVDSLRSQAQLVYEEQVLPHHGDEKLHGFRHALYGFMMNTMGLLDRLSCYDAGHQNTQTARMRDTLTTWFGVEADPAKMLIKMWRHTLMHTGTPIRMHSANKDMAYSWLIHWTEKELPREQHMKFHYGQLQNRVTVLNTALLLLIDDLKAAVEKLFEAARNDSAKKAVIEQIHADIEDVRFSL</sequence>
<gene>
    <name evidence="1" type="ORF">GCM10023321_25890</name>
</gene>
<reference evidence="2" key="1">
    <citation type="journal article" date="2019" name="Int. J. Syst. Evol. Microbiol.">
        <title>The Global Catalogue of Microorganisms (GCM) 10K type strain sequencing project: providing services to taxonomists for standard genome sequencing and annotation.</title>
        <authorList>
            <consortium name="The Broad Institute Genomics Platform"/>
            <consortium name="The Broad Institute Genome Sequencing Center for Infectious Disease"/>
            <person name="Wu L."/>
            <person name="Ma J."/>
        </authorList>
    </citation>
    <scope>NUCLEOTIDE SEQUENCE [LARGE SCALE GENOMIC DNA]</scope>
    <source>
        <strain evidence="2">JCM 18303</strain>
    </source>
</reference>
<dbReference type="EMBL" id="BAABJP010000008">
    <property type="protein sequence ID" value="GAA5154306.1"/>
    <property type="molecule type" value="Genomic_DNA"/>
</dbReference>
<comment type="caution">
    <text evidence="1">The sequence shown here is derived from an EMBL/GenBank/DDBJ whole genome shotgun (WGS) entry which is preliminary data.</text>
</comment>
<protein>
    <submittedName>
        <fullName evidence="1">Uncharacterized protein</fullName>
    </submittedName>
</protein>
<evidence type="ECO:0000313" key="1">
    <source>
        <dbReference type="EMBL" id="GAA5154306.1"/>
    </source>
</evidence>
<dbReference type="Proteomes" id="UP001428817">
    <property type="component" value="Unassembled WGS sequence"/>
</dbReference>
<evidence type="ECO:0000313" key="2">
    <source>
        <dbReference type="Proteomes" id="UP001428817"/>
    </source>
</evidence>
<keyword evidence="2" id="KW-1185">Reference proteome</keyword>
<accession>A0ABP9PYK0</accession>